<dbReference type="InterPro" id="IPR040304">
    <property type="entry name" value="ATG8-IP-1/2"/>
</dbReference>
<protein>
    <submittedName>
        <fullName evidence="1">Uncharacterized protein</fullName>
    </submittedName>
</protein>
<dbReference type="PANTHER" id="PTHR34797">
    <property type="entry name" value="ATG8-INTERACTING PROTEIN 2"/>
    <property type="match status" value="1"/>
</dbReference>
<accession>A0A328EBR9</accession>
<reference evidence="1 2" key="1">
    <citation type="submission" date="2018-06" db="EMBL/GenBank/DDBJ databases">
        <title>The Genome of Cuscuta australis (Dodder) Provides Insight into the Evolution of Plant Parasitism.</title>
        <authorList>
            <person name="Liu H."/>
        </authorList>
    </citation>
    <scope>NUCLEOTIDE SEQUENCE [LARGE SCALE GENOMIC DNA]</scope>
    <source>
        <strain evidence="2">cv. Yunnan</strain>
        <tissue evidence="1">Vines</tissue>
    </source>
</reference>
<comment type="caution">
    <text evidence="1">The sequence shown here is derived from an EMBL/GenBank/DDBJ whole genome shotgun (WGS) entry which is preliminary data.</text>
</comment>
<evidence type="ECO:0000313" key="1">
    <source>
        <dbReference type="EMBL" id="RAL54019.1"/>
    </source>
</evidence>
<dbReference type="AlphaFoldDB" id="A0A328EBR9"/>
<sequence length="278" mass="30590">MVHLPSSNKATYAVRSKETCDIRTTCTPTEDITSVVDAASFSLIVNDAPDAGSSDDDSKKWWHSVWEKREQLNRTGAWKAVQVVKEPEFVSEDGGGNTGVNNQEHLETKEVSSSEFPGMQVFNEKAQKGDQLCVSGAKCEDDATRLDQVDKEPRLYGTAAYSSSLQGEANMSFLGESIPASNDPLETPHQQVHILDFPDKKKHDGDDCLPCQAWWKRQAASLIAHAKEASTFWSVFIVASVMGLRMCNMVGPLSRLRNAINGGERRGSSLRSSNPARR</sequence>
<proteinExistence type="predicted"/>
<organism evidence="1 2">
    <name type="scientific">Cuscuta australis</name>
    <dbReference type="NCBI Taxonomy" id="267555"/>
    <lineage>
        <taxon>Eukaryota</taxon>
        <taxon>Viridiplantae</taxon>
        <taxon>Streptophyta</taxon>
        <taxon>Embryophyta</taxon>
        <taxon>Tracheophyta</taxon>
        <taxon>Spermatophyta</taxon>
        <taxon>Magnoliopsida</taxon>
        <taxon>eudicotyledons</taxon>
        <taxon>Gunneridae</taxon>
        <taxon>Pentapetalae</taxon>
        <taxon>asterids</taxon>
        <taxon>lamiids</taxon>
        <taxon>Solanales</taxon>
        <taxon>Convolvulaceae</taxon>
        <taxon>Cuscuteae</taxon>
        <taxon>Cuscuta</taxon>
        <taxon>Cuscuta subgen. Grammica</taxon>
        <taxon>Cuscuta sect. Cleistogrammica</taxon>
    </lineage>
</organism>
<dbReference type="PANTHER" id="PTHR34797:SF1">
    <property type="entry name" value="ATG8-INTERACTING PROTEIN 2"/>
    <property type="match status" value="1"/>
</dbReference>
<gene>
    <name evidence="1" type="ORF">DM860_004490</name>
</gene>
<name>A0A328EBR9_9ASTE</name>
<keyword evidence="2" id="KW-1185">Reference proteome</keyword>
<evidence type="ECO:0000313" key="2">
    <source>
        <dbReference type="Proteomes" id="UP000249390"/>
    </source>
</evidence>
<dbReference type="EMBL" id="NQVE01000015">
    <property type="protein sequence ID" value="RAL54019.1"/>
    <property type="molecule type" value="Genomic_DNA"/>
</dbReference>
<dbReference type="Proteomes" id="UP000249390">
    <property type="component" value="Unassembled WGS sequence"/>
</dbReference>